<keyword evidence="1" id="KW-0812">Transmembrane</keyword>
<organism evidence="2 3">
    <name type="scientific">Streptomyces violaceoruber</name>
    <dbReference type="NCBI Taxonomy" id="1935"/>
    <lineage>
        <taxon>Bacteria</taxon>
        <taxon>Bacillati</taxon>
        <taxon>Actinomycetota</taxon>
        <taxon>Actinomycetes</taxon>
        <taxon>Kitasatosporales</taxon>
        <taxon>Streptomycetaceae</taxon>
        <taxon>Streptomyces</taxon>
        <taxon>Streptomyces violaceoruber group</taxon>
    </lineage>
</organism>
<dbReference type="KEGG" id="svu:B1H20_05675"/>
<dbReference type="AlphaFoldDB" id="A0A1V0U6V8"/>
<evidence type="ECO:0000313" key="2">
    <source>
        <dbReference type="EMBL" id="ARF60939.1"/>
    </source>
</evidence>
<dbReference type="EMBL" id="CP020570">
    <property type="protein sequence ID" value="ARF60939.1"/>
    <property type="molecule type" value="Genomic_DNA"/>
</dbReference>
<feature type="transmembrane region" description="Helical" evidence="1">
    <location>
        <begin position="66"/>
        <end position="86"/>
    </location>
</feature>
<dbReference type="Proteomes" id="UP000192445">
    <property type="component" value="Chromosome"/>
</dbReference>
<protein>
    <submittedName>
        <fullName evidence="2">Uncharacterized protein</fullName>
    </submittedName>
</protein>
<feature type="transmembrane region" description="Helical" evidence="1">
    <location>
        <begin position="28"/>
        <end position="46"/>
    </location>
</feature>
<keyword evidence="1" id="KW-1133">Transmembrane helix</keyword>
<accession>A0A1V0U6V8</accession>
<dbReference type="OrthoDB" id="4166992at2"/>
<keyword evidence="1" id="KW-0472">Membrane</keyword>
<evidence type="ECO:0000256" key="1">
    <source>
        <dbReference type="SAM" id="Phobius"/>
    </source>
</evidence>
<reference evidence="2 3" key="1">
    <citation type="submission" date="2017-03" db="EMBL/GenBank/DDBJ databases">
        <title>Complete Genome Sequence of a natural compounds producer, Streptomyces violaceus S21.</title>
        <authorList>
            <person name="Zhong C."/>
            <person name="Zhao Z."/>
            <person name="Fu J."/>
            <person name="Zong G."/>
            <person name="Qin R."/>
            <person name="Cao G."/>
        </authorList>
    </citation>
    <scope>NUCLEOTIDE SEQUENCE [LARGE SCALE GENOMIC DNA]</scope>
    <source>
        <strain evidence="2 3">S21</strain>
    </source>
</reference>
<evidence type="ECO:0000313" key="3">
    <source>
        <dbReference type="Proteomes" id="UP000192445"/>
    </source>
</evidence>
<sequence length="245" mass="26673">MDESDRRGAADDEIPLQDAQRRVRRSPLLFTAPLVLLVLLVLILLWEAVRANVPPGAGDDWPWRLRLLDMEVLGSLLAVATGAVLARAQYARTVRPYLGYRGSWRKGLLAEGKPAWRVGILNGGQHIAVVDSWECRVVLRGVSDEASAPWAAVPDVVSTLTAAGLSAGRDYQLIAFGAGFPLVGTGNYDTVPVGVFSQRCVERVESLHIRVRVTDVVGDSHERVLDCMRGARAEYNVPGAEPVNE</sequence>
<name>A0A1V0U6V8_STRVN</name>
<gene>
    <name evidence="2" type="ORF">B1H20_05675</name>
</gene>
<proteinExistence type="predicted"/>